<name>A0A158I034_9BURK</name>
<dbReference type="SUPFAM" id="SSF52200">
    <property type="entry name" value="Toll/Interleukin receptor TIR domain"/>
    <property type="match status" value="1"/>
</dbReference>
<sequence>MKEIGRADLVVVVLSEKYLRSIYCMKEMLFLFQQSLGDREHLMRKLVPLRAGELPISGAKDRLKIVRYWKDEHDELEAALTGLDPACIGQEDREEHLVLKDFQHRVGDILAWIADTVMPLSERRIDAVIDLLHQRARQLFDGSG</sequence>
<dbReference type="EMBL" id="FCOL02000010">
    <property type="protein sequence ID" value="SAL49906.1"/>
    <property type="molecule type" value="Genomic_DNA"/>
</dbReference>
<evidence type="ECO:0000313" key="1">
    <source>
        <dbReference type="EMBL" id="SAL49906.1"/>
    </source>
</evidence>
<dbReference type="RefSeq" id="WP_087656330.1">
    <property type="nucleotide sequence ID" value="NZ_FCOL02000010.1"/>
</dbReference>
<dbReference type="Proteomes" id="UP000054925">
    <property type="component" value="Unassembled WGS sequence"/>
</dbReference>
<dbReference type="Gene3D" id="3.40.50.10140">
    <property type="entry name" value="Toll/interleukin-1 receptor homology (TIR) domain"/>
    <property type="match status" value="1"/>
</dbReference>
<gene>
    <name evidence="1" type="ORF">AWB67_02285</name>
</gene>
<keyword evidence="2" id="KW-1185">Reference proteome</keyword>
<protein>
    <recommendedName>
        <fullName evidence="3">TIR domain-containing protein</fullName>
    </recommendedName>
</protein>
<comment type="caution">
    <text evidence="1">The sequence shown here is derived from an EMBL/GenBank/DDBJ whole genome shotgun (WGS) entry which is preliminary data.</text>
</comment>
<dbReference type="InterPro" id="IPR035897">
    <property type="entry name" value="Toll_tir_struct_dom_sf"/>
</dbReference>
<proteinExistence type="predicted"/>
<evidence type="ECO:0008006" key="3">
    <source>
        <dbReference type="Google" id="ProtNLM"/>
    </source>
</evidence>
<reference evidence="1" key="1">
    <citation type="submission" date="2016-01" db="EMBL/GenBank/DDBJ databases">
        <authorList>
            <person name="Peeters C."/>
        </authorList>
    </citation>
    <scope>NUCLEOTIDE SEQUENCE [LARGE SCALE GENOMIC DNA]</scope>
    <source>
        <strain evidence="1">LMG 22937</strain>
    </source>
</reference>
<accession>A0A158I034</accession>
<dbReference type="OrthoDB" id="6309115at2"/>
<organism evidence="1 2">
    <name type="scientific">Caballeronia terrestris</name>
    <dbReference type="NCBI Taxonomy" id="1226301"/>
    <lineage>
        <taxon>Bacteria</taxon>
        <taxon>Pseudomonadati</taxon>
        <taxon>Pseudomonadota</taxon>
        <taxon>Betaproteobacteria</taxon>
        <taxon>Burkholderiales</taxon>
        <taxon>Burkholderiaceae</taxon>
        <taxon>Caballeronia</taxon>
    </lineage>
</organism>
<evidence type="ECO:0000313" key="2">
    <source>
        <dbReference type="Proteomes" id="UP000054925"/>
    </source>
</evidence>
<dbReference type="AlphaFoldDB" id="A0A158I034"/>